<name>A0A4Q7WZ22_9ACTN</name>
<dbReference type="OrthoDB" id="5450317at2"/>
<dbReference type="SUPFAM" id="SSF51556">
    <property type="entry name" value="Metallo-dependent hydrolases"/>
    <property type="match status" value="1"/>
</dbReference>
<dbReference type="AlphaFoldDB" id="A0A4Q7WZ22"/>
<dbReference type="Proteomes" id="UP000292027">
    <property type="component" value="Unassembled WGS sequence"/>
</dbReference>
<feature type="domain" description="Amidohydrolase-related" evidence="2">
    <location>
        <begin position="6"/>
        <end position="274"/>
    </location>
</feature>
<comment type="similarity">
    <text evidence="1">Belongs to the metallo-dependent hydrolases superfamily.</text>
</comment>
<evidence type="ECO:0000313" key="4">
    <source>
        <dbReference type="Proteomes" id="UP000292027"/>
    </source>
</evidence>
<evidence type="ECO:0000259" key="2">
    <source>
        <dbReference type="Pfam" id="PF04909"/>
    </source>
</evidence>
<protein>
    <submittedName>
        <fullName evidence="3">L-fuconolactonase</fullName>
    </submittedName>
</protein>
<organism evidence="3 4">
    <name type="scientific">Kribbella rubisoli</name>
    <dbReference type="NCBI Taxonomy" id="3075929"/>
    <lineage>
        <taxon>Bacteria</taxon>
        <taxon>Bacillati</taxon>
        <taxon>Actinomycetota</taxon>
        <taxon>Actinomycetes</taxon>
        <taxon>Propionibacteriales</taxon>
        <taxon>Kribbellaceae</taxon>
        <taxon>Kribbella</taxon>
    </lineage>
</organism>
<evidence type="ECO:0000313" key="3">
    <source>
        <dbReference type="EMBL" id="RZU15834.1"/>
    </source>
</evidence>
<dbReference type="PANTHER" id="PTHR43569">
    <property type="entry name" value="AMIDOHYDROLASE"/>
    <property type="match status" value="1"/>
</dbReference>
<gene>
    <name evidence="3" type="ORF">EV645_3372</name>
</gene>
<dbReference type="InterPro" id="IPR006680">
    <property type="entry name" value="Amidohydro-rel"/>
</dbReference>
<reference evidence="3 4" key="1">
    <citation type="journal article" date="2015" name="Stand. Genomic Sci.">
        <title>Genomic Encyclopedia of Bacterial and Archaeal Type Strains, Phase III: the genomes of soil and plant-associated and newly described type strains.</title>
        <authorList>
            <person name="Whitman W.B."/>
            <person name="Woyke T."/>
            <person name="Klenk H.P."/>
            <person name="Zhou Y."/>
            <person name="Lilburn T.G."/>
            <person name="Beck B.J."/>
            <person name="De Vos P."/>
            <person name="Vandamme P."/>
            <person name="Eisen J.A."/>
            <person name="Garrity G."/>
            <person name="Hugenholtz P."/>
            <person name="Kyrpides N.C."/>
        </authorList>
    </citation>
    <scope>NUCLEOTIDE SEQUENCE [LARGE SCALE GENOMIC DNA]</scope>
    <source>
        <strain evidence="3 4">VKM Ac-2540</strain>
    </source>
</reference>
<keyword evidence="4" id="KW-1185">Reference proteome</keyword>
<dbReference type="GO" id="GO:0016787">
    <property type="term" value="F:hydrolase activity"/>
    <property type="evidence" value="ECO:0007669"/>
    <property type="project" value="InterPro"/>
</dbReference>
<dbReference type="RefSeq" id="WP_130444706.1">
    <property type="nucleotide sequence ID" value="NZ_SHKR01000012.1"/>
</dbReference>
<accession>A0A4Q7WZ22</accession>
<dbReference type="InterPro" id="IPR052350">
    <property type="entry name" value="Metallo-dep_Lactonases"/>
</dbReference>
<evidence type="ECO:0000256" key="1">
    <source>
        <dbReference type="ARBA" id="ARBA00038310"/>
    </source>
</evidence>
<dbReference type="Gene3D" id="3.20.20.140">
    <property type="entry name" value="Metal-dependent hydrolases"/>
    <property type="match status" value="1"/>
</dbReference>
<dbReference type="PANTHER" id="PTHR43569:SF2">
    <property type="entry name" value="AMIDOHYDROLASE-RELATED DOMAIN-CONTAINING PROTEIN"/>
    <property type="match status" value="1"/>
</dbReference>
<dbReference type="Pfam" id="PF04909">
    <property type="entry name" value="Amidohydro_2"/>
    <property type="match status" value="1"/>
</dbReference>
<dbReference type="EMBL" id="SHKR01000012">
    <property type="protein sequence ID" value="RZU15834.1"/>
    <property type="molecule type" value="Genomic_DNA"/>
</dbReference>
<comment type="caution">
    <text evidence="3">The sequence shown here is derived from an EMBL/GenBank/DDBJ whole genome shotgun (WGS) entry which is preliminary data.</text>
</comment>
<proteinExistence type="inferred from homology"/>
<dbReference type="InterPro" id="IPR032466">
    <property type="entry name" value="Metal_Hydrolase"/>
</dbReference>
<sequence length="277" mass="29605">MPMELIDSHVHVWDPVSGYPWLTGPLRRRYRLDDLRRCVEPDTSVSLIVVEAGRGDAAESSDLLALAATDPSIAGVVGTANLQCHGAGHRLEWLITGPHGRYLVGLRERLGGRLLANIGGAVAGQLAEHGLALEVNCSPQQFAQVGRLVELLGPDVPVVLDHLAGPPDAPHRIDALERWSGGLMDLAALPSVYVKLSGILTQLTGPSSWRSDLVRQAVDILGPGRTMIGSDWPVCVTGGSWATAIDSVRAALTDYAPPDIQRVLAGTARHVFRIADR</sequence>